<dbReference type="EMBL" id="JAAXOS010000001">
    <property type="protein sequence ID" value="NKY24710.1"/>
    <property type="molecule type" value="Genomic_DNA"/>
</dbReference>
<comment type="caution">
    <text evidence="1">The sequence shown here is derived from an EMBL/GenBank/DDBJ whole genome shotgun (WGS) entry which is preliminary data.</text>
</comment>
<keyword evidence="2" id="KW-1185">Reference proteome</keyword>
<organism evidence="1 2">
    <name type="scientific">Nocardia gamkensis</name>
    <dbReference type="NCBI Taxonomy" id="352869"/>
    <lineage>
        <taxon>Bacteria</taxon>
        <taxon>Bacillati</taxon>
        <taxon>Actinomycetota</taxon>
        <taxon>Actinomycetes</taxon>
        <taxon>Mycobacteriales</taxon>
        <taxon>Nocardiaceae</taxon>
        <taxon>Nocardia</taxon>
    </lineage>
</organism>
<proteinExistence type="predicted"/>
<dbReference type="AlphaFoldDB" id="A0A7X6KZ12"/>
<sequence>MTYPAHGGSLLGSRVHGYTPRRDNPFPAAHRVLAVPDRPSEWQPGMLWWDASTVRVTYPRPEASGHWNTVPHLVLPVENGRLAFRISSHSSEAGHLARDRRVIVQAGDWHGEPALGSRQHQGMAELLRIGPLVDQVRTGMDTKYGRRVGLARLAHRLAMGAAPYGDIVVVVTLRENRLPGL</sequence>
<evidence type="ECO:0000313" key="1">
    <source>
        <dbReference type="EMBL" id="NKY24710.1"/>
    </source>
</evidence>
<name>A0A7X6KZ12_9NOCA</name>
<evidence type="ECO:0000313" key="2">
    <source>
        <dbReference type="Proteomes" id="UP000540698"/>
    </source>
</evidence>
<gene>
    <name evidence="1" type="ORF">HGB38_00430</name>
</gene>
<dbReference type="RefSeq" id="WP_062972724.1">
    <property type="nucleotide sequence ID" value="NZ_JAAXOS010000001.1"/>
</dbReference>
<accession>A0A7X6KZ12</accession>
<dbReference type="Proteomes" id="UP000540698">
    <property type="component" value="Unassembled WGS sequence"/>
</dbReference>
<protein>
    <recommendedName>
        <fullName evidence="3">Pyridoxamine 5'-phosphate oxidase putative domain-containing protein</fullName>
    </recommendedName>
</protein>
<reference evidence="1 2" key="1">
    <citation type="submission" date="2020-04" db="EMBL/GenBank/DDBJ databases">
        <title>MicrobeNet Type strains.</title>
        <authorList>
            <person name="Nicholson A.C."/>
        </authorList>
    </citation>
    <scope>NUCLEOTIDE SEQUENCE [LARGE SCALE GENOMIC DNA]</scope>
    <source>
        <strain evidence="1 2">DSM 44956</strain>
    </source>
</reference>
<evidence type="ECO:0008006" key="3">
    <source>
        <dbReference type="Google" id="ProtNLM"/>
    </source>
</evidence>